<dbReference type="EMBL" id="KV748268">
    <property type="protein sequence ID" value="OCK87126.1"/>
    <property type="molecule type" value="Genomic_DNA"/>
</dbReference>
<sequence>GSPILSAHSGSTLLLIYQENGYITLLNQTPGKISFGNVFVYRTDQSLLLDTLKGIYNI</sequence>
<feature type="non-terminal residue" evidence="1">
    <location>
        <position position="1"/>
    </location>
</feature>
<keyword evidence="2" id="KW-1185">Reference proteome</keyword>
<name>A0ACC8ELG4_9PEZI</name>
<gene>
    <name evidence="1" type="ORF">K441DRAFT_595587</name>
</gene>
<dbReference type="Proteomes" id="UP000250078">
    <property type="component" value="Unassembled WGS sequence"/>
</dbReference>
<proteinExistence type="predicted"/>
<evidence type="ECO:0000313" key="2">
    <source>
        <dbReference type="Proteomes" id="UP000250078"/>
    </source>
</evidence>
<organism evidence="1 2">
    <name type="scientific">Cenococcum geophilum 1.58</name>
    <dbReference type="NCBI Taxonomy" id="794803"/>
    <lineage>
        <taxon>Eukaryota</taxon>
        <taxon>Fungi</taxon>
        <taxon>Dikarya</taxon>
        <taxon>Ascomycota</taxon>
        <taxon>Pezizomycotina</taxon>
        <taxon>Dothideomycetes</taxon>
        <taxon>Pleosporomycetidae</taxon>
        <taxon>Gloniales</taxon>
        <taxon>Gloniaceae</taxon>
        <taxon>Cenococcum</taxon>
    </lineage>
</organism>
<evidence type="ECO:0000313" key="1">
    <source>
        <dbReference type="EMBL" id="OCK87126.1"/>
    </source>
</evidence>
<accession>A0ACC8ELG4</accession>
<protein>
    <submittedName>
        <fullName evidence="1">Uncharacterized protein</fullName>
    </submittedName>
</protein>
<reference evidence="1 2" key="1">
    <citation type="journal article" date="2016" name="Nat. Commun.">
        <title>Ectomycorrhizal ecology is imprinted in the genome of the dominant symbiotic fungus Cenococcum geophilum.</title>
        <authorList>
            <consortium name="DOE Joint Genome Institute"/>
            <person name="Peter M."/>
            <person name="Kohler A."/>
            <person name="Ohm R.A."/>
            <person name="Kuo A."/>
            <person name="Krutzmann J."/>
            <person name="Morin E."/>
            <person name="Arend M."/>
            <person name="Barry K.W."/>
            <person name="Binder M."/>
            <person name="Choi C."/>
            <person name="Clum A."/>
            <person name="Copeland A."/>
            <person name="Grisel N."/>
            <person name="Haridas S."/>
            <person name="Kipfer T."/>
            <person name="LaButti K."/>
            <person name="Lindquist E."/>
            <person name="Lipzen A."/>
            <person name="Maire R."/>
            <person name="Meier B."/>
            <person name="Mihaltcheva S."/>
            <person name="Molinier V."/>
            <person name="Murat C."/>
            <person name="Poggeler S."/>
            <person name="Quandt C.A."/>
            <person name="Sperisen C."/>
            <person name="Tritt A."/>
            <person name="Tisserant E."/>
            <person name="Crous P.W."/>
            <person name="Henrissat B."/>
            <person name="Nehls U."/>
            <person name="Egli S."/>
            <person name="Spatafora J.W."/>
            <person name="Grigoriev I.V."/>
            <person name="Martin F.M."/>
        </authorList>
    </citation>
    <scope>NUCLEOTIDE SEQUENCE [LARGE SCALE GENOMIC DNA]</scope>
    <source>
        <strain evidence="1 2">1.58</strain>
    </source>
</reference>